<gene>
    <name evidence="1" type="ORF">STAS_07877</name>
</gene>
<accession>A0A5A7PH02</accession>
<organism evidence="1 2">
    <name type="scientific">Striga asiatica</name>
    <name type="common">Asiatic witchweed</name>
    <name type="synonym">Buchnera asiatica</name>
    <dbReference type="NCBI Taxonomy" id="4170"/>
    <lineage>
        <taxon>Eukaryota</taxon>
        <taxon>Viridiplantae</taxon>
        <taxon>Streptophyta</taxon>
        <taxon>Embryophyta</taxon>
        <taxon>Tracheophyta</taxon>
        <taxon>Spermatophyta</taxon>
        <taxon>Magnoliopsida</taxon>
        <taxon>eudicotyledons</taxon>
        <taxon>Gunneridae</taxon>
        <taxon>Pentapetalae</taxon>
        <taxon>asterids</taxon>
        <taxon>lamiids</taxon>
        <taxon>Lamiales</taxon>
        <taxon>Orobanchaceae</taxon>
        <taxon>Buchnereae</taxon>
        <taxon>Striga</taxon>
    </lineage>
</organism>
<dbReference type="OrthoDB" id="1396815at2759"/>
<reference evidence="2" key="1">
    <citation type="journal article" date="2019" name="Curr. Biol.">
        <title>Genome Sequence of Striga asiatica Provides Insight into the Evolution of Plant Parasitism.</title>
        <authorList>
            <person name="Yoshida S."/>
            <person name="Kim S."/>
            <person name="Wafula E.K."/>
            <person name="Tanskanen J."/>
            <person name="Kim Y.M."/>
            <person name="Honaas L."/>
            <person name="Yang Z."/>
            <person name="Spallek T."/>
            <person name="Conn C.E."/>
            <person name="Ichihashi Y."/>
            <person name="Cheong K."/>
            <person name="Cui S."/>
            <person name="Der J.P."/>
            <person name="Gundlach H."/>
            <person name="Jiao Y."/>
            <person name="Hori C."/>
            <person name="Ishida J.K."/>
            <person name="Kasahara H."/>
            <person name="Kiba T."/>
            <person name="Kim M.S."/>
            <person name="Koo N."/>
            <person name="Laohavisit A."/>
            <person name="Lee Y.H."/>
            <person name="Lumba S."/>
            <person name="McCourt P."/>
            <person name="Mortimer J.C."/>
            <person name="Mutuku J.M."/>
            <person name="Nomura T."/>
            <person name="Sasaki-Sekimoto Y."/>
            <person name="Seto Y."/>
            <person name="Wang Y."/>
            <person name="Wakatake T."/>
            <person name="Sakakibara H."/>
            <person name="Demura T."/>
            <person name="Yamaguchi S."/>
            <person name="Yoneyama K."/>
            <person name="Manabe R.I."/>
            <person name="Nelson D.C."/>
            <person name="Schulman A.H."/>
            <person name="Timko M.P."/>
            <person name="dePamphilis C.W."/>
            <person name="Choi D."/>
            <person name="Shirasu K."/>
        </authorList>
    </citation>
    <scope>NUCLEOTIDE SEQUENCE [LARGE SCALE GENOMIC DNA]</scope>
    <source>
        <strain evidence="2">cv. UVA1</strain>
    </source>
</reference>
<proteinExistence type="predicted"/>
<protein>
    <submittedName>
        <fullName evidence="1">Cytolethal distending toxin subunit A</fullName>
    </submittedName>
</protein>
<evidence type="ECO:0000313" key="2">
    <source>
        <dbReference type="Proteomes" id="UP000325081"/>
    </source>
</evidence>
<name>A0A5A7PH02_STRAF</name>
<comment type="caution">
    <text evidence="1">The sequence shown here is derived from an EMBL/GenBank/DDBJ whole genome shotgun (WGS) entry which is preliminary data.</text>
</comment>
<dbReference type="EMBL" id="BKCP01004516">
    <property type="protein sequence ID" value="GER31838.1"/>
    <property type="molecule type" value="Genomic_DNA"/>
</dbReference>
<dbReference type="AlphaFoldDB" id="A0A5A7PH02"/>
<dbReference type="Proteomes" id="UP000325081">
    <property type="component" value="Unassembled WGS sequence"/>
</dbReference>
<keyword evidence="2" id="KW-1185">Reference proteome</keyword>
<sequence>MSLEDLVVRLLIKEDNCKSSGKAPMMEGRANLLVTCHNCGNPNQLRRLGQKECNRVPVLSEVIDFDKITKGFRVDCVHSLKVNVSPYQAWRVKKLALHQLKGSFNDQYKYLWPFAHEVRRSNPSSTMIWEIWGWLIRVLKSDLEIQNDSECTFMFDQKKVSSKLVMRYSLMVNTGTKLATVNDFQRRMDALEELDKDAH</sequence>
<evidence type="ECO:0000313" key="1">
    <source>
        <dbReference type="EMBL" id="GER31838.1"/>
    </source>
</evidence>